<dbReference type="Proteomes" id="UP001223683">
    <property type="component" value="Chromosome"/>
</dbReference>
<accession>A0AAQ3C2A6</accession>
<dbReference type="Pfam" id="PF13711">
    <property type="entry name" value="DUF4160"/>
    <property type="match status" value="1"/>
</dbReference>
<dbReference type="InterPro" id="IPR025427">
    <property type="entry name" value="DUF4160"/>
</dbReference>
<organism evidence="1 2">
    <name type="scientific">Edwardsiella piscicida</name>
    <dbReference type="NCBI Taxonomy" id="1263550"/>
    <lineage>
        <taxon>Bacteria</taxon>
        <taxon>Pseudomonadati</taxon>
        <taxon>Pseudomonadota</taxon>
        <taxon>Gammaproteobacteria</taxon>
        <taxon>Enterobacterales</taxon>
        <taxon>Hafniaceae</taxon>
        <taxon>Edwardsiella</taxon>
    </lineage>
</organism>
<sequence length="79" mass="9314">MSPAVYNEKGFRFYFFSREEQRMHIHVVGKDGEAKFWIEPEVTLATSYNLSVVNLSKLEQSVREHEDEIRSAWHKHFGG</sequence>
<evidence type="ECO:0000313" key="1">
    <source>
        <dbReference type="EMBL" id="WDU90657.1"/>
    </source>
</evidence>
<dbReference type="RefSeq" id="WP_012849894.1">
    <property type="nucleotide sequence ID" value="NC_013508.1"/>
</dbReference>
<reference evidence="1" key="1">
    <citation type="submission" date="2022-10" db="EMBL/GenBank/DDBJ databases">
        <title>Complete genome of Ep21-8.</title>
        <authorList>
            <person name="Kang Y.-R."/>
            <person name="Kim D.-H."/>
        </authorList>
    </citation>
    <scope>NUCLEOTIDE SEQUENCE</scope>
    <source>
        <strain evidence="1">Ep21-8</strain>
    </source>
</reference>
<evidence type="ECO:0000313" key="2">
    <source>
        <dbReference type="Proteomes" id="UP001223683"/>
    </source>
</evidence>
<proteinExistence type="predicted"/>
<name>A0AAQ3C2A6_EDWPI</name>
<protein>
    <submittedName>
        <fullName evidence="1">DUF4160 domain-containing protein</fullName>
    </submittedName>
</protein>
<gene>
    <name evidence="1" type="ORF">PWJ79_14760</name>
</gene>
<dbReference type="GeneID" id="72529847"/>
<dbReference type="AlphaFoldDB" id="A0AAQ3C2A6"/>
<dbReference type="EMBL" id="CP118390">
    <property type="protein sequence ID" value="WDU90657.1"/>
    <property type="molecule type" value="Genomic_DNA"/>
</dbReference>